<evidence type="ECO:0000313" key="3">
    <source>
        <dbReference type="EMBL" id="KAL0921922.1"/>
    </source>
</evidence>
<dbReference type="PANTHER" id="PTHR46100:SF4">
    <property type="entry name" value="USPA DOMAIN-CONTAINING PROTEIN"/>
    <property type="match status" value="1"/>
</dbReference>
<organism evidence="3 4">
    <name type="scientific">Dendrobium thyrsiflorum</name>
    <name type="common">Pinecone-like raceme dendrobium</name>
    <name type="synonym">Orchid</name>
    <dbReference type="NCBI Taxonomy" id="117978"/>
    <lineage>
        <taxon>Eukaryota</taxon>
        <taxon>Viridiplantae</taxon>
        <taxon>Streptophyta</taxon>
        <taxon>Embryophyta</taxon>
        <taxon>Tracheophyta</taxon>
        <taxon>Spermatophyta</taxon>
        <taxon>Magnoliopsida</taxon>
        <taxon>Liliopsida</taxon>
        <taxon>Asparagales</taxon>
        <taxon>Orchidaceae</taxon>
        <taxon>Epidendroideae</taxon>
        <taxon>Malaxideae</taxon>
        <taxon>Dendrobiinae</taxon>
        <taxon>Dendrobium</taxon>
    </lineage>
</organism>
<protein>
    <recommendedName>
        <fullName evidence="2">UspA domain-containing protein</fullName>
    </recommendedName>
</protein>
<evidence type="ECO:0000313" key="4">
    <source>
        <dbReference type="Proteomes" id="UP001552299"/>
    </source>
</evidence>
<comment type="caution">
    <text evidence="3">The sequence shown here is derived from an EMBL/GenBank/DDBJ whole genome shotgun (WGS) entry which is preliminary data.</text>
</comment>
<evidence type="ECO:0000256" key="1">
    <source>
        <dbReference type="SAM" id="MobiDB-lite"/>
    </source>
</evidence>
<dbReference type="EMBL" id="JANQDX010000006">
    <property type="protein sequence ID" value="KAL0921922.1"/>
    <property type="molecule type" value="Genomic_DNA"/>
</dbReference>
<dbReference type="PANTHER" id="PTHR46100">
    <property type="entry name" value="IMP2'P"/>
    <property type="match status" value="1"/>
</dbReference>
<dbReference type="SUPFAM" id="SSF52402">
    <property type="entry name" value="Adenine nucleotide alpha hydrolases-like"/>
    <property type="match status" value="1"/>
</dbReference>
<reference evidence="3 4" key="1">
    <citation type="journal article" date="2024" name="Plant Biotechnol. J.">
        <title>Dendrobium thyrsiflorum genome and its molecular insights into genes involved in important horticultural traits.</title>
        <authorList>
            <person name="Chen B."/>
            <person name="Wang J.Y."/>
            <person name="Zheng P.J."/>
            <person name="Li K.L."/>
            <person name="Liang Y.M."/>
            <person name="Chen X.F."/>
            <person name="Zhang C."/>
            <person name="Zhao X."/>
            <person name="He X."/>
            <person name="Zhang G.Q."/>
            <person name="Liu Z.J."/>
            <person name="Xu Q."/>
        </authorList>
    </citation>
    <scope>NUCLEOTIDE SEQUENCE [LARGE SCALE GENOMIC DNA]</scope>
    <source>
        <strain evidence="3">GZMU011</strain>
    </source>
</reference>
<name>A0ABD0VHD6_DENTH</name>
<dbReference type="Pfam" id="PF00582">
    <property type="entry name" value="Usp"/>
    <property type="match status" value="1"/>
</dbReference>
<dbReference type="Gene3D" id="3.40.50.620">
    <property type="entry name" value="HUPs"/>
    <property type="match status" value="2"/>
</dbReference>
<dbReference type="InterPro" id="IPR014729">
    <property type="entry name" value="Rossmann-like_a/b/a_fold"/>
</dbReference>
<sequence>MAGDRRVGVAMDFSPCSKAALRWATDNLVRDGDHLIIVNVQKEVSYEVGETQLWEATGSPLIPLSEVSDPTVMKKYGVKTDAEALDILNTVARQKQAIVVMKIYWGDAREKICEAIDNIPLSCLIIGNRGLSKIKSVTLETLELRVVADKRFVWVKTGPWTGPAGPYKTSSLNRGRRGRASHAVQLATGIGKELLEIYKCSQAVIFAVFVVENQIFEPNKDLGTYGGKKDRSIRREIGQMKYEISDLQTQVSYLKKDISVIHDKIDSNFSIMEEMLKKMLEGQTKISPSEVREGADSLESGENPKPIRQREDQEYVLLGVFMGSVSNFVVNNGSCPVTVVKSAEHEA</sequence>
<gene>
    <name evidence="3" type="ORF">M5K25_005871</name>
</gene>
<proteinExistence type="predicted"/>
<dbReference type="Proteomes" id="UP001552299">
    <property type="component" value="Unassembled WGS sequence"/>
</dbReference>
<accession>A0ABD0VHD6</accession>
<dbReference type="InterPro" id="IPR006016">
    <property type="entry name" value="UspA"/>
</dbReference>
<dbReference type="AlphaFoldDB" id="A0ABD0VHD6"/>
<keyword evidence="4" id="KW-1185">Reference proteome</keyword>
<evidence type="ECO:0000259" key="2">
    <source>
        <dbReference type="Pfam" id="PF00582"/>
    </source>
</evidence>
<feature type="region of interest" description="Disordered" evidence="1">
    <location>
        <begin position="284"/>
        <end position="309"/>
    </location>
</feature>
<feature type="domain" description="UspA" evidence="2">
    <location>
        <begin position="5"/>
        <end position="137"/>
    </location>
</feature>
<dbReference type="CDD" id="cd23659">
    <property type="entry name" value="USP_At3g01520-like"/>
    <property type="match status" value="1"/>
</dbReference>